<sequence>MPKRSSSEKIEIYQAKIRKLQQKQIEKDRRRRKIVIFSDSSQSENSDTEITTNNDTTCLNESALDASAPQPHIEAETPPDAELPPDPEKPSDATHLPTADASAPEEIVPELDAEFLSALGDAPDELPKYGEKIHHDLAQRWLPILRRGIPKEQKESLIKDYAIPENCKLLRAPTLNPEISAAITDASRTRDKKLESGQQQLGLGITAINKAMSLIMTGDDKQTKVKAIKMLSDGCRILSDLHHTESQARIKLITPNLDKTFLNIIQDVERDEFLFGSKLSEKIKASKTIEKQGLQIKKGTATQKAPTPSTSQAPARSRYQGNWTAPSRYSQPSNRGGRGGAQKHQSSSSYKGTPHQQNKPSTQAKSRAPQRQ</sequence>
<evidence type="ECO:0000313" key="3">
    <source>
        <dbReference type="EMBL" id="KAL0894514.1"/>
    </source>
</evidence>
<feature type="region of interest" description="Disordered" evidence="2">
    <location>
        <begin position="294"/>
        <end position="372"/>
    </location>
</feature>
<feature type="compositionally biased region" description="Polar residues" evidence="2">
    <location>
        <begin position="38"/>
        <end position="60"/>
    </location>
</feature>
<evidence type="ECO:0000256" key="2">
    <source>
        <dbReference type="SAM" id="MobiDB-lite"/>
    </source>
</evidence>
<feature type="compositionally biased region" description="Polar residues" evidence="2">
    <location>
        <begin position="300"/>
        <end position="334"/>
    </location>
</feature>
<dbReference type="PANTHER" id="PTHR34239:SF2">
    <property type="entry name" value="TRANSPOSABLE ELEMENT P TRANSPOSASE_THAP9 CONSERVED DOMAIN-CONTAINING PROTEIN"/>
    <property type="match status" value="1"/>
</dbReference>
<name>A0ABR3IE29_LOXSC</name>
<keyword evidence="1" id="KW-0175">Coiled coil</keyword>
<evidence type="ECO:0008006" key="5">
    <source>
        <dbReference type="Google" id="ProtNLM"/>
    </source>
</evidence>
<dbReference type="Proteomes" id="UP001549920">
    <property type="component" value="Unassembled WGS sequence"/>
</dbReference>
<organism evidence="3 4">
    <name type="scientific">Loxostege sticticalis</name>
    <name type="common">Beet webworm moth</name>
    <dbReference type="NCBI Taxonomy" id="481309"/>
    <lineage>
        <taxon>Eukaryota</taxon>
        <taxon>Metazoa</taxon>
        <taxon>Ecdysozoa</taxon>
        <taxon>Arthropoda</taxon>
        <taxon>Hexapoda</taxon>
        <taxon>Insecta</taxon>
        <taxon>Pterygota</taxon>
        <taxon>Neoptera</taxon>
        <taxon>Endopterygota</taxon>
        <taxon>Lepidoptera</taxon>
        <taxon>Glossata</taxon>
        <taxon>Ditrysia</taxon>
        <taxon>Pyraloidea</taxon>
        <taxon>Crambidae</taxon>
        <taxon>Pyraustinae</taxon>
        <taxon>Loxostege</taxon>
    </lineage>
</organism>
<evidence type="ECO:0000256" key="1">
    <source>
        <dbReference type="SAM" id="Coils"/>
    </source>
</evidence>
<feature type="coiled-coil region" evidence="1">
    <location>
        <begin position="3"/>
        <end position="30"/>
    </location>
</feature>
<feature type="region of interest" description="Disordered" evidence="2">
    <location>
        <begin position="36"/>
        <end position="103"/>
    </location>
</feature>
<reference evidence="3 4" key="1">
    <citation type="submission" date="2024-06" db="EMBL/GenBank/DDBJ databases">
        <title>A chromosome-level genome assembly of beet webworm, Loxostege sticticalis.</title>
        <authorList>
            <person name="Zhang Y."/>
        </authorList>
    </citation>
    <scope>NUCLEOTIDE SEQUENCE [LARGE SCALE GENOMIC DNA]</scope>
    <source>
        <strain evidence="3">AQ026</strain>
        <tissue evidence="3">Whole body</tissue>
    </source>
</reference>
<feature type="compositionally biased region" description="Polar residues" evidence="2">
    <location>
        <begin position="343"/>
        <end position="372"/>
    </location>
</feature>
<accession>A0ABR3IE29</accession>
<comment type="caution">
    <text evidence="3">The sequence shown here is derived from an EMBL/GenBank/DDBJ whole genome shotgun (WGS) entry which is preliminary data.</text>
</comment>
<protein>
    <recommendedName>
        <fullName evidence="5">Gag protein</fullName>
    </recommendedName>
</protein>
<dbReference type="EMBL" id="JBEUOH010000004">
    <property type="protein sequence ID" value="KAL0894514.1"/>
    <property type="molecule type" value="Genomic_DNA"/>
</dbReference>
<evidence type="ECO:0000313" key="4">
    <source>
        <dbReference type="Proteomes" id="UP001549920"/>
    </source>
</evidence>
<gene>
    <name evidence="3" type="ORF">ABMA27_013095</name>
</gene>
<dbReference type="PANTHER" id="PTHR34239">
    <property type="entry name" value="APPLE DOMAIN-CONTAINING PROTEIN"/>
    <property type="match status" value="1"/>
</dbReference>
<proteinExistence type="predicted"/>
<keyword evidence="4" id="KW-1185">Reference proteome</keyword>